<dbReference type="PATRIC" id="fig|84022.5.peg.323"/>
<dbReference type="FunFam" id="1.20.81.30:FF:000001">
    <property type="entry name" value="Type II secretion system protein F"/>
    <property type="match status" value="1"/>
</dbReference>
<dbReference type="STRING" id="84022.CACET_c29050"/>
<gene>
    <name evidence="10" type="primary">pulF2</name>
    <name evidence="10" type="ORF">CACET_c29050</name>
</gene>
<name>A0A0D8IA88_9CLOT</name>
<keyword evidence="7" id="KW-1133">Transmembrane helix</keyword>
<evidence type="ECO:0000256" key="8">
    <source>
        <dbReference type="ARBA" id="ARBA00023136"/>
    </source>
</evidence>
<keyword evidence="5" id="KW-0997">Cell inner membrane</keyword>
<dbReference type="Pfam" id="PF00482">
    <property type="entry name" value="T2SSF"/>
    <property type="match status" value="2"/>
</dbReference>
<evidence type="ECO:0000256" key="1">
    <source>
        <dbReference type="ARBA" id="ARBA00004429"/>
    </source>
</evidence>
<dbReference type="EMBL" id="CP009687">
    <property type="protein sequence ID" value="AKL96350.1"/>
    <property type="molecule type" value="Genomic_DNA"/>
</dbReference>
<evidence type="ECO:0000256" key="6">
    <source>
        <dbReference type="ARBA" id="ARBA00022692"/>
    </source>
</evidence>
<proteinExistence type="inferred from homology"/>
<keyword evidence="4" id="KW-1003">Cell membrane</keyword>
<comment type="subcellular location">
    <subcellularLocation>
        <location evidence="1">Cell inner membrane</location>
        <topology evidence="1">Multi-pass membrane protein</topology>
    </subcellularLocation>
    <subcellularLocation>
        <location evidence="9">Cell membrane</location>
        <topology evidence="9">Multi-pass membrane protein</topology>
    </subcellularLocation>
</comment>
<evidence type="ECO:0000256" key="9">
    <source>
        <dbReference type="RuleBase" id="RU003923"/>
    </source>
</evidence>
<dbReference type="Proteomes" id="UP000035704">
    <property type="component" value="Chromosome"/>
</dbReference>
<dbReference type="OrthoDB" id="9805682at2"/>
<keyword evidence="6 9" id="KW-0812">Transmembrane</keyword>
<evidence type="ECO:0000256" key="4">
    <source>
        <dbReference type="ARBA" id="ARBA00022475"/>
    </source>
</evidence>
<keyword evidence="3 9" id="KW-0813">Transport</keyword>
<dbReference type="Gene3D" id="1.20.81.30">
    <property type="entry name" value="Type II secretion system (T2SS), domain F"/>
    <property type="match status" value="2"/>
</dbReference>
<reference evidence="10 11" key="1">
    <citation type="submission" date="2014-10" db="EMBL/GenBank/DDBJ databases">
        <title>Genome sequence of Clostridium aceticum DSM 1496.</title>
        <authorList>
            <person name="Poehlein A."/>
            <person name="Schiel-Bengelsdorf B."/>
            <person name="Gottschalk G."/>
            <person name="Duerre P."/>
            <person name="Daniel R."/>
        </authorList>
    </citation>
    <scope>NUCLEOTIDE SEQUENCE [LARGE SCALE GENOMIC DNA]</scope>
    <source>
        <strain evidence="10 11">DSM 1496</strain>
    </source>
</reference>
<dbReference type="GO" id="GO:0009306">
    <property type="term" value="P:protein secretion"/>
    <property type="evidence" value="ECO:0007669"/>
    <property type="project" value="InterPro"/>
</dbReference>
<dbReference type="PROSITE" id="PS00874">
    <property type="entry name" value="T2SP_F"/>
    <property type="match status" value="1"/>
</dbReference>
<evidence type="ECO:0000256" key="7">
    <source>
        <dbReference type="ARBA" id="ARBA00022989"/>
    </source>
</evidence>
<evidence type="ECO:0000313" key="10">
    <source>
        <dbReference type="EMBL" id="AKL96350.1"/>
    </source>
</evidence>
<dbReference type="InterPro" id="IPR003004">
    <property type="entry name" value="GspF/PilC"/>
</dbReference>
<evidence type="ECO:0000313" key="11">
    <source>
        <dbReference type="Proteomes" id="UP000035704"/>
    </source>
</evidence>
<evidence type="ECO:0000256" key="3">
    <source>
        <dbReference type="ARBA" id="ARBA00022448"/>
    </source>
</evidence>
<accession>A0A0D8IA88</accession>
<dbReference type="PANTHER" id="PTHR30012">
    <property type="entry name" value="GENERAL SECRETION PATHWAY PROTEIN"/>
    <property type="match status" value="1"/>
</dbReference>
<dbReference type="InterPro" id="IPR001992">
    <property type="entry name" value="T2SS_GspF/T4SS_PilC_CS"/>
</dbReference>
<comment type="similarity">
    <text evidence="2 9">Belongs to the GSP F family.</text>
</comment>
<dbReference type="AlphaFoldDB" id="A0A0D8IA88"/>
<dbReference type="GO" id="GO:0005886">
    <property type="term" value="C:plasma membrane"/>
    <property type="evidence" value="ECO:0007669"/>
    <property type="project" value="UniProtKB-SubCell"/>
</dbReference>
<keyword evidence="11" id="KW-1185">Reference proteome</keyword>
<evidence type="ECO:0000256" key="5">
    <source>
        <dbReference type="ARBA" id="ARBA00022519"/>
    </source>
</evidence>
<dbReference type="PANTHER" id="PTHR30012:SF0">
    <property type="entry name" value="TYPE II SECRETION SYSTEM PROTEIN F-RELATED"/>
    <property type="match status" value="1"/>
</dbReference>
<protein>
    <submittedName>
        <fullName evidence="10">Type II secretory pathway, component PulF</fullName>
    </submittedName>
</protein>
<dbReference type="PRINTS" id="PR00812">
    <property type="entry name" value="BCTERIALGSPF"/>
</dbReference>
<dbReference type="KEGG" id="cace:CACET_c29050"/>
<organism evidence="10 11">
    <name type="scientific">Clostridium aceticum</name>
    <dbReference type="NCBI Taxonomy" id="84022"/>
    <lineage>
        <taxon>Bacteria</taxon>
        <taxon>Bacillati</taxon>
        <taxon>Bacillota</taxon>
        <taxon>Clostridia</taxon>
        <taxon>Eubacteriales</taxon>
        <taxon>Clostridiaceae</taxon>
        <taxon>Clostridium</taxon>
    </lineage>
</organism>
<dbReference type="RefSeq" id="WP_044824888.1">
    <property type="nucleotide sequence ID" value="NZ_CP009687.1"/>
</dbReference>
<evidence type="ECO:0000256" key="2">
    <source>
        <dbReference type="ARBA" id="ARBA00005745"/>
    </source>
</evidence>
<keyword evidence="8" id="KW-0472">Membrane</keyword>
<dbReference type="InterPro" id="IPR042094">
    <property type="entry name" value="T2SS_GspF_sf"/>
</dbReference>
<sequence>MPSYNYEAIDYKGKTVKGLVSGASSTEAASNLRKNGLIITKIFEENLHIMDKPTAESLNFDNLLIKISIVKAADVVLFLIQLGALINAGVSIISSLSILEKQTSNKKFKHALLEIRKDVELGNPLSEAMSKFPRIFPLMVTNVLKTGETSGLIEVAINRITSYWDEKLTLRNQIITSLSYPAIILIVAIGAITYMLGKVIPEIAAFLDTMGGELPWITQLLITISDKVSSNLINIGVGLGIFIVTLVSAHFIAFTRLKIDKYKIYLPILGGVFHYSDIVFFAKTLAMLIGSGIPVIAALKATRDTMSNRAVKLIIDGMVESISYGDSISDPMFKAGKFFPLMMANMIKVGEETGGLDSCFEMVGDIYSRLLDMKIKRMIGVIEPIMLIFLGGFVAFIAAAMIMAIISAYS</sequence>
<dbReference type="InterPro" id="IPR018076">
    <property type="entry name" value="T2SS_GspF_dom"/>
</dbReference>